<dbReference type="RefSeq" id="WP_345073117.1">
    <property type="nucleotide sequence ID" value="NZ_BAABDJ010000022.1"/>
</dbReference>
<feature type="domain" description="PPIase FKBP-type" evidence="8">
    <location>
        <begin position="75"/>
        <end position="164"/>
    </location>
</feature>
<evidence type="ECO:0000313" key="10">
    <source>
        <dbReference type="Proteomes" id="UP001500567"/>
    </source>
</evidence>
<dbReference type="Proteomes" id="UP001500567">
    <property type="component" value="Unassembled WGS sequence"/>
</dbReference>
<reference evidence="10" key="1">
    <citation type="journal article" date="2019" name="Int. J. Syst. Evol. Microbiol.">
        <title>The Global Catalogue of Microorganisms (GCM) 10K type strain sequencing project: providing services to taxonomists for standard genome sequencing and annotation.</title>
        <authorList>
            <consortium name="The Broad Institute Genomics Platform"/>
            <consortium name="The Broad Institute Genome Sequencing Center for Infectious Disease"/>
            <person name="Wu L."/>
            <person name="Ma J."/>
        </authorList>
    </citation>
    <scope>NUCLEOTIDE SEQUENCE [LARGE SCALE GENOMIC DNA]</scope>
    <source>
        <strain evidence="10">JCM 17224</strain>
    </source>
</reference>
<evidence type="ECO:0000256" key="3">
    <source>
        <dbReference type="ARBA" id="ARBA00023110"/>
    </source>
</evidence>
<protein>
    <recommendedName>
        <fullName evidence="6">Peptidyl-prolyl cis-trans isomerase</fullName>
        <ecNumber evidence="6">5.2.1.8</ecNumber>
    </recommendedName>
</protein>
<dbReference type="EC" id="5.2.1.8" evidence="6"/>
<evidence type="ECO:0000256" key="7">
    <source>
        <dbReference type="SAM" id="SignalP"/>
    </source>
</evidence>
<dbReference type="PANTHER" id="PTHR43811:SF19">
    <property type="entry name" value="39 KDA FK506-BINDING NUCLEAR PROTEIN"/>
    <property type="match status" value="1"/>
</dbReference>
<dbReference type="Gene3D" id="3.10.50.40">
    <property type="match status" value="1"/>
</dbReference>
<keyword evidence="4 5" id="KW-0413">Isomerase</keyword>
<dbReference type="InterPro" id="IPR046357">
    <property type="entry name" value="PPIase_dom_sf"/>
</dbReference>
<evidence type="ECO:0000256" key="2">
    <source>
        <dbReference type="ARBA" id="ARBA00006577"/>
    </source>
</evidence>
<dbReference type="Pfam" id="PF00254">
    <property type="entry name" value="FKBP_C"/>
    <property type="match status" value="1"/>
</dbReference>
<accession>A0ABP7SCI5</accession>
<keyword evidence="7" id="KW-0732">Signal</keyword>
<gene>
    <name evidence="9" type="ORF">GCM10022408_22680</name>
</gene>
<evidence type="ECO:0000259" key="8">
    <source>
        <dbReference type="PROSITE" id="PS50059"/>
    </source>
</evidence>
<name>A0ABP7SCI5_9BACT</name>
<proteinExistence type="inferred from homology"/>
<evidence type="ECO:0000313" key="9">
    <source>
        <dbReference type="EMBL" id="GAA4009968.1"/>
    </source>
</evidence>
<evidence type="ECO:0000256" key="4">
    <source>
        <dbReference type="ARBA" id="ARBA00023235"/>
    </source>
</evidence>
<dbReference type="PANTHER" id="PTHR43811">
    <property type="entry name" value="FKBP-TYPE PEPTIDYL-PROLYL CIS-TRANS ISOMERASE FKPA"/>
    <property type="match status" value="1"/>
</dbReference>
<dbReference type="EMBL" id="BAABDJ010000022">
    <property type="protein sequence ID" value="GAA4009968.1"/>
    <property type="molecule type" value="Genomic_DNA"/>
</dbReference>
<comment type="caution">
    <text evidence="9">The sequence shown here is derived from an EMBL/GenBank/DDBJ whole genome shotgun (WGS) entry which is preliminary data.</text>
</comment>
<keyword evidence="3 5" id="KW-0697">Rotamase</keyword>
<feature type="signal peptide" evidence="7">
    <location>
        <begin position="1"/>
        <end position="21"/>
    </location>
</feature>
<comment type="similarity">
    <text evidence="2 6">Belongs to the FKBP-type PPIase family.</text>
</comment>
<sequence>MKKHVSGAAARVLLLTLLGFAALLSACKKDYVKIDETLIKKHIDGNKLTGAQRQESGLYYVPLSTDSSTIRPAVGQTVSVLYTGKLLNGTVFDASSRHGNVPISFVLGRGQVIAGWDEGIALMHKGDKSLLLIPSALGYGADGSPPVIPANAVLQFEVELVDVK</sequence>
<dbReference type="SUPFAM" id="SSF54534">
    <property type="entry name" value="FKBP-like"/>
    <property type="match status" value="1"/>
</dbReference>
<dbReference type="PROSITE" id="PS51257">
    <property type="entry name" value="PROKAR_LIPOPROTEIN"/>
    <property type="match status" value="1"/>
</dbReference>
<dbReference type="PROSITE" id="PS50059">
    <property type="entry name" value="FKBP_PPIASE"/>
    <property type="match status" value="1"/>
</dbReference>
<evidence type="ECO:0000256" key="5">
    <source>
        <dbReference type="PROSITE-ProRule" id="PRU00277"/>
    </source>
</evidence>
<evidence type="ECO:0000256" key="1">
    <source>
        <dbReference type="ARBA" id="ARBA00000971"/>
    </source>
</evidence>
<evidence type="ECO:0000256" key="6">
    <source>
        <dbReference type="RuleBase" id="RU003915"/>
    </source>
</evidence>
<organism evidence="9 10">
    <name type="scientific">Hymenobacter fastidiosus</name>
    <dbReference type="NCBI Taxonomy" id="486264"/>
    <lineage>
        <taxon>Bacteria</taxon>
        <taxon>Pseudomonadati</taxon>
        <taxon>Bacteroidota</taxon>
        <taxon>Cytophagia</taxon>
        <taxon>Cytophagales</taxon>
        <taxon>Hymenobacteraceae</taxon>
        <taxon>Hymenobacter</taxon>
    </lineage>
</organism>
<comment type="catalytic activity">
    <reaction evidence="1 5 6">
        <text>[protein]-peptidylproline (omega=180) = [protein]-peptidylproline (omega=0)</text>
        <dbReference type="Rhea" id="RHEA:16237"/>
        <dbReference type="Rhea" id="RHEA-COMP:10747"/>
        <dbReference type="Rhea" id="RHEA-COMP:10748"/>
        <dbReference type="ChEBI" id="CHEBI:83833"/>
        <dbReference type="ChEBI" id="CHEBI:83834"/>
        <dbReference type="EC" id="5.2.1.8"/>
    </reaction>
</comment>
<keyword evidence="10" id="KW-1185">Reference proteome</keyword>
<feature type="chain" id="PRO_5045909281" description="Peptidyl-prolyl cis-trans isomerase" evidence="7">
    <location>
        <begin position="22"/>
        <end position="164"/>
    </location>
</feature>
<dbReference type="InterPro" id="IPR001179">
    <property type="entry name" value="PPIase_FKBP_dom"/>
</dbReference>